<protein>
    <submittedName>
        <fullName evidence="1">Uncharacterized protein</fullName>
    </submittedName>
</protein>
<dbReference type="EMBL" id="KB742977">
    <property type="protein sequence ID" value="EOB02262.1"/>
    <property type="molecule type" value="Genomic_DNA"/>
</dbReference>
<proteinExistence type="predicted"/>
<dbReference type="AlphaFoldDB" id="R0JY82"/>
<keyword evidence="2" id="KW-1185">Reference proteome</keyword>
<evidence type="ECO:0000313" key="1">
    <source>
        <dbReference type="EMBL" id="EOB02262.1"/>
    </source>
</evidence>
<dbReference type="Proteomes" id="UP000296049">
    <property type="component" value="Unassembled WGS sequence"/>
</dbReference>
<evidence type="ECO:0000313" key="2">
    <source>
        <dbReference type="Proteomes" id="UP000296049"/>
    </source>
</evidence>
<organism evidence="1 2">
    <name type="scientific">Anas platyrhynchos</name>
    <name type="common">Mallard</name>
    <name type="synonym">Anas boschas</name>
    <dbReference type="NCBI Taxonomy" id="8839"/>
    <lineage>
        <taxon>Eukaryota</taxon>
        <taxon>Metazoa</taxon>
        <taxon>Chordata</taxon>
        <taxon>Craniata</taxon>
        <taxon>Vertebrata</taxon>
        <taxon>Euteleostomi</taxon>
        <taxon>Archelosauria</taxon>
        <taxon>Archosauria</taxon>
        <taxon>Dinosauria</taxon>
        <taxon>Saurischia</taxon>
        <taxon>Theropoda</taxon>
        <taxon>Coelurosauria</taxon>
        <taxon>Aves</taxon>
        <taxon>Neognathae</taxon>
        <taxon>Galloanserae</taxon>
        <taxon>Anseriformes</taxon>
        <taxon>Anatidae</taxon>
        <taxon>Anatinae</taxon>
        <taxon>Anas</taxon>
    </lineage>
</organism>
<reference evidence="2" key="1">
    <citation type="journal article" date="2013" name="Nat. Genet.">
        <title>The duck genome and transcriptome provide insight into an avian influenza virus reservoir species.</title>
        <authorList>
            <person name="Huang Y."/>
            <person name="Li Y."/>
            <person name="Burt D.W."/>
            <person name="Chen H."/>
            <person name="Zhang Y."/>
            <person name="Qian W."/>
            <person name="Kim H."/>
            <person name="Gan S."/>
            <person name="Zhao Y."/>
            <person name="Li J."/>
            <person name="Yi K."/>
            <person name="Feng H."/>
            <person name="Zhu P."/>
            <person name="Li B."/>
            <person name="Liu Q."/>
            <person name="Fairley S."/>
            <person name="Magor K.E."/>
            <person name="Du Z."/>
            <person name="Hu X."/>
            <person name="Goodman L."/>
            <person name="Tafer H."/>
            <person name="Vignal A."/>
            <person name="Lee T."/>
            <person name="Kim K.W."/>
            <person name="Sheng Z."/>
            <person name="An Y."/>
            <person name="Searle S."/>
            <person name="Herrero J."/>
            <person name="Groenen M.A."/>
            <person name="Crooijmans R.P."/>
            <person name="Faraut T."/>
            <person name="Cai Q."/>
            <person name="Webster R.G."/>
            <person name="Aldridge J.R."/>
            <person name="Warren W.C."/>
            <person name="Bartschat S."/>
            <person name="Kehr S."/>
            <person name="Marz M."/>
            <person name="Stadler P.F."/>
            <person name="Smith J."/>
            <person name="Kraus R.H."/>
            <person name="Zhao Y."/>
            <person name="Ren L."/>
            <person name="Fei J."/>
            <person name="Morisson M."/>
            <person name="Kaiser P."/>
            <person name="Griffin D.K."/>
            <person name="Rao M."/>
            <person name="Pitel F."/>
            <person name="Wang J."/>
            <person name="Li N."/>
        </authorList>
    </citation>
    <scope>NUCLEOTIDE SEQUENCE [LARGE SCALE GENOMIC DNA]</scope>
</reference>
<name>R0JY82_ANAPL</name>
<accession>R0JY82</accession>
<gene>
    <name evidence="1" type="ORF">Anapl_09362</name>
</gene>
<sequence>MELFPTSFATKYVRNRRAFSSPTVLIRNHSGITGIQYVQCISICYGKVGGTVAAKAARKQNWLYPSCHKGNPQLTVQTSFPFPLPSRNSTSIVSDSNMDKKNEVSGMKTPRIASRATVPTTKIMTVIKSKHVDLGFTCEIQDAIEDTQRNYLLKLSTRSILPEKRQQSSTIAPVSSAHALPVKRQQLLPLDAVRLTAEDMQKVPYRTL</sequence>